<dbReference type="GO" id="GO:0016787">
    <property type="term" value="F:hydrolase activity"/>
    <property type="evidence" value="ECO:0007669"/>
    <property type="project" value="UniProtKB-KW"/>
</dbReference>
<dbReference type="PANTHER" id="PTHR43798">
    <property type="entry name" value="MONOACYLGLYCEROL LIPASE"/>
    <property type="match status" value="1"/>
</dbReference>
<dbReference type="RefSeq" id="WP_116707226.1">
    <property type="nucleotide sequence ID" value="NZ_QEKW01000002.1"/>
</dbReference>
<dbReference type="InterPro" id="IPR029058">
    <property type="entry name" value="AB_hydrolase_fold"/>
</dbReference>
<evidence type="ECO:0000259" key="2">
    <source>
        <dbReference type="Pfam" id="PF00561"/>
    </source>
</evidence>
<dbReference type="PANTHER" id="PTHR43798:SF31">
    <property type="entry name" value="AB HYDROLASE SUPERFAMILY PROTEIN YCLE"/>
    <property type="match status" value="1"/>
</dbReference>
<name>A0A2U1FM64_9PSEU</name>
<dbReference type="AlphaFoldDB" id="A0A2U1FM64"/>
<keyword evidence="1" id="KW-0378">Hydrolase</keyword>
<dbReference type="PRINTS" id="PR00111">
    <property type="entry name" value="ABHYDROLASE"/>
</dbReference>
<dbReference type="InterPro" id="IPR050266">
    <property type="entry name" value="AB_hydrolase_sf"/>
</dbReference>
<protein>
    <submittedName>
        <fullName evidence="3">Pimeloyl-ACP methyl ester carboxylesterase</fullName>
    </submittedName>
</protein>
<dbReference type="SUPFAM" id="SSF53474">
    <property type="entry name" value="alpha/beta-Hydrolases"/>
    <property type="match status" value="1"/>
</dbReference>
<dbReference type="Proteomes" id="UP000245639">
    <property type="component" value="Unassembled WGS sequence"/>
</dbReference>
<sequence length="289" mass="32708">MSTASHDDVVGRYVRVEVEGAEYDVFYLEAGQGQPLVCQHTAGCHNHQWRELLRDPDITSRYRVIAYDLPRHGKSDPPNNTEWWTSEYRLTTDHFTGFVVAFCDALALDDPIFMGSSFGGNVALDLAHRRPDRFRAVIPVEGADHAPGFFLDWWQHPHANAAQVSASGTWDLMAPQSPLADRWKTWFYYTQGSEAFRGDLYYYSVDHDLRGRLHEIDTDRCPVVMLTGEYDYLTTPEDGRRTADGIPGAEFLEMSEIGHFPMSENYPRFKTYLEQALDSIATKTGGGAG</sequence>
<reference evidence="3 4" key="1">
    <citation type="submission" date="2018-04" db="EMBL/GenBank/DDBJ databases">
        <title>Genomic Encyclopedia of Type Strains, Phase IV (KMG-IV): sequencing the most valuable type-strain genomes for metagenomic binning, comparative biology and taxonomic classification.</title>
        <authorList>
            <person name="Goeker M."/>
        </authorList>
    </citation>
    <scope>NUCLEOTIDE SEQUENCE [LARGE SCALE GENOMIC DNA]</scope>
    <source>
        <strain evidence="3 4">DSM 45771</strain>
    </source>
</reference>
<evidence type="ECO:0000313" key="3">
    <source>
        <dbReference type="EMBL" id="PVZ13192.1"/>
    </source>
</evidence>
<comment type="caution">
    <text evidence="3">The sequence shown here is derived from an EMBL/GenBank/DDBJ whole genome shotgun (WGS) entry which is preliminary data.</text>
</comment>
<dbReference type="Pfam" id="PF00561">
    <property type="entry name" value="Abhydrolase_1"/>
    <property type="match status" value="1"/>
</dbReference>
<dbReference type="OrthoDB" id="9804723at2"/>
<dbReference type="Gene3D" id="3.40.50.1820">
    <property type="entry name" value="alpha/beta hydrolase"/>
    <property type="match status" value="1"/>
</dbReference>
<gene>
    <name evidence="3" type="ORF">C8D89_102342</name>
</gene>
<dbReference type="EMBL" id="QEKW01000002">
    <property type="protein sequence ID" value="PVZ13192.1"/>
    <property type="molecule type" value="Genomic_DNA"/>
</dbReference>
<organism evidence="3 4">
    <name type="scientific">Actinomycetospora cinnamomea</name>
    <dbReference type="NCBI Taxonomy" id="663609"/>
    <lineage>
        <taxon>Bacteria</taxon>
        <taxon>Bacillati</taxon>
        <taxon>Actinomycetota</taxon>
        <taxon>Actinomycetes</taxon>
        <taxon>Pseudonocardiales</taxon>
        <taxon>Pseudonocardiaceae</taxon>
        <taxon>Actinomycetospora</taxon>
    </lineage>
</organism>
<keyword evidence="4" id="KW-1185">Reference proteome</keyword>
<feature type="domain" description="AB hydrolase-1" evidence="2">
    <location>
        <begin position="35"/>
        <end position="265"/>
    </location>
</feature>
<proteinExistence type="predicted"/>
<dbReference type="InterPro" id="IPR000073">
    <property type="entry name" value="AB_hydrolase_1"/>
</dbReference>
<accession>A0A2U1FM64</accession>
<evidence type="ECO:0000256" key="1">
    <source>
        <dbReference type="ARBA" id="ARBA00022801"/>
    </source>
</evidence>
<dbReference type="GO" id="GO:0016020">
    <property type="term" value="C:membrane"/>
    <property type="evidence" value="ECO:0007669"/>
    <property type="project" value="TreeGrafter"/>
</dbReference>
<evidence type="ECO:0000313" key="4">
    <source>
        <dbReference type="Proteomes" id="UP000245639"/>
    </source>
</evidence>